<keyword evidence="9" id="KW-1185">Reference proteome</keyword>
<dbReference type="InterPro" id="IPR036390">
    <property type="entry name" value="WH_DNA-bd_sf"/>
</dbReference>
<dbReference type="PANTHER" id="PTHR22792">
    <property type="entry name" value="LUPUS LA PROTEIN-RELATED"/>
    <property type="match status" value="1"/>
</dbReference>
<feature type="region of interest" description="Disordered" evidence="5">
    <location>
        <begin position="228"/>
        <end position="258"/>
    </location>
</feature>
<reference evidence="8 9" key="1">
    <citation type="submission" date="2015-04" db="EMBL/GenBank/DDBJ databases">
        <authorList>
            <person name="Syromyatnikov M.Y."/>
            <person name="Popov V.N."/>
        </authorList>
    </citation>
    <scope>NUCLEOTIDE SEQUENCE [LARGE SCALE GENOMIC DNA]</scope>
</reference>
<sequence length="775" mass="86805">MSEENREMNATTSEAISSDDLNNKSTTVVGIETQSVLEVNESESHVNLNDEFGSVQNLHPSSSGDSDSGEVSIDSFDNSGDEGIGDIMDDPECSAPVPPPRPSISRPLEQLDQHDSAPKIKVAVVDEFSFPEDTKAEFDEENSADTLTPLMLDNHVLIKHVESLKKSKEVVKNSMESEGEDEAVESSDQDSSSVSTMKHMKHSNTCDSISSNENNTESLQQIDQYDYRNMSSNDDNNKDSSGEAVNKSSSEDEQPIEIPDDDFCEQIVEQVEFYFSDESLLKDAFLLKHVRRNKEGFVSLKLVSSFKRVRALVKDWRVVGIAIKRKSKKIELNDVETKIRRLEPLPLYDETTPSRTVVATNLPFDKLTIEKISDIFSKCGEIALVRILRPNCPIPADVRQFVNKHPELQQNECALVEFTESSSARRAQKMDDIIVFELVLPKKKTGKKTVTKMIEGNKFTSESENERSRGGENVNNRYLLKRNNSGTYYPPSPSNFQFPPTPRKMSLGNEQAVYSPPFNQFHQQQYYEIPPRRLSAVCGQILSNERRYSNCSDGYSTCSEALSRRGSDVQRRLSNFSELQAPPLPLPRRGSMTCAEHCSCGSRRGSGFSTDSYRRLSNGSISDFSRRFSSGSSSFGDRKYSSASTSTAPDSRRISFDTGFERKISSGSMNYERKYSSNGFDPLRKLSQSNDYYINGRKVSTDSGYDRRTSINSITYDNENPITRSRTNSLNCPNHGNNEPFIRKPLGPDPEGGKGFGMRARKIGFVPQTNIVSTT</sequence>
<accession>A0A1J1I974</accession>
<feature type="region of interest" description="Disordered" evidence="5">
    <location>
        <begin position="169"/>
        <end position="215"/>
    </location>
</feature>
<dbReference type="Proteomes" id="UP000183832">
    <property type="component" value="Unassembled WGS sequence"/>
</dbReference>
<organism evidence="8 9">
    <name type="scientific">Clunio marinus</name>
    <dbReference type="NCBI Taxonomy" id="568069"/>
    <lineage>
        <taxon>Eukaryota</taxon>
        <taxon>Metazoa</taxon>
        <taxon>Ecdysozoa</taxon>
        <taxon>Arthropoda</taxon>
        <taxon>Hexapoda</taxon>
        <taxon>Insecta</taxon>
        <taxon>Pterygota</taxon>
        <taxon>Neoptera</taxon>
        <taxon>Endopterygota</taxon>
        <taxon>Diptera</taxon>
        <taxon>Nematocera</taxon>
        <taxon>Chironomoidea</taxon>
        <taxon>Chironomidae</taxon>
        <taxon>Clunio</taxon>
    </lineage>
</organism>
<evidence type="ECO:0000256" key="5">
    <source>
        <dbReference type="SAM" id="MobiDB-lite"/>
    </source>
</evidence>
<dbReference type="SUPFAM" id="SSF54928">
    <property type="entry name" value="RNA-binding domain, RBD"/>
    <property type="match status" value="1"/>
</dbReference>
<feature type="compositionally biased region" description="Basic and acidic residues" evidence="5">
    <location>
        <begin position="109"/>
        <end position="118"/>
    </location>
</feature>
<dbReference type="GO" id="GO:0005634">
    <property type="term" value="C:nucleus"/>
    <property type="evidence" value="ECO:0007669"/>
    <property type="project" value="UniProtKB-SubCell"/>
</dbReference>
<evidence type="ECO:0000313" key="8">
    <source>
        <dbReference type="EMBL" id="CRK96282.1"/>
    </source>
</evidence>
<keyword evidence="2 4" id="KW-0694">RNA-binding</keyword>
<proteinExistence type="predicted"/>
<dbReference type="InterPro" id="IPR006630">
    <property type="entry name" value="La_HTH"/>
</dbReference>
<keyword evidence="3" id="KW-0539">Nucleus</keyword>
<dbReference type="GO" id="GO:1990904">
    <property type="term" value="C:ribonucleoprotein complex"/>
    <property type="evidence" value="ECO:0007669"/>
    <property type="project" value="InterPro"/>
</dbReference>
<dbReference type="InterPro" id="IPR036388">
    <property type="entry name" value="WH-like_DNA-bd_sf"/>
</dbReference>
<dbReference type="Gene3D" id="3.30.70.330">
    <property type="match status" value="1"/>
</dbReference>
<dbReference type="AlphaFoldDB" id="A0A1J1I974"/>
<feature type="domain" description="RRM" evidence="6">
    <location>
        <begin position="355"/>
        <end position="466"/>
    </location>
</feature>
<feature type="region of interest" description="Disordered" evidence="5">
    <location>
        <begin position="40"/>
        <end position="120"/>
    </location>
</feature>
<evidence type="ECO:0000259" key="7">
    <source>
        <dbReference type="PROSITE" id="PS50961"/>
    </source>
</evidence>
<dbReference type="Gene3D" id="1.10.10.10">
    <property type="entry name" value="Winged helix-like DNA-binding domain superfamily/Winged helix DNA-binding domain"/>
    <property type="match status" value="1"/>
</dbReference>
<dbReference type="CDD" id="cd08033">
    <property type="entry name" value="LARP_6"/>
    <property type="match status" value="1"/>
</dbReference>
<dbReference type="InterPro" id="IPR000504">
    <property type="entry name" value="RRM_dom"/>
</dbReference>
<evidence type="ECO:0000256" key="1">
    <source>
        <dbReference type="ARBA" id="ARBA00004123"/>
    </source>
</evidence>
<dbReference type="InterPro" id="IPR045180">
    <property type="entry name" value="La_dom_prot"/>
</dbReference>
<dbReference type="Pfam" id="PF05383">
    <property type="entry name" value="La"/>
    <property type="match status" value="1"/>
</dbReference>
<dbReference type="InterPro" id="IPR035979">
    <property type="entry name" value="RBD_domain_sf"/>
</dbReference>
<dbReference type="SUPFAM" id="SSF46785">
    <property type="entry name" value="Winged helix' DNA-binding domain"/>
    <property type="match status" value="1"/>
</dbReference>
<comment type="subcellular location">
    <subcellularLocation>
        <location evidence="1">Nucleus</location>
    </subcellularLocation>
</comment>
<dbReference type="InterPro" id="IPR002344">
    <property type="entry name" value="Lupus_La"/>
</dbReference>
<dbReference type="SMART" id="SM00715">
    <property type="entry name" value="LA"/>
    <property type="match status" value="1"/>
</dbReference>
<feature type="compositionally biased region" description="Polar residues" evidence="5">
    <location>
        <begin position="8"/>
        <end position="27"/>
    </location>
</feature>
<evidence type="ECO:0000259" key="6">
    <source>
        <dbReference type="PROSITE" id="PS50102"/>
    </source>
</evidence>
<dbReference type="PROSITE" id="PS50961">
    <property type="entry name" value="HTH_LA"/>
    <property type="match status" value="1"/>
</dbReference>
<evidence type="ECO:0000313" key="9">
    <source>
        <dbReference type="Proteomes" id="UP000183832"/>
    </source>
</evidence>
<feature type="region of interest" description="Disordered" evidence="5">
    <location>
        <begin position="627"/>
        <end position="652"/>
    </location>
</feature>
<evidence type="ECO:0000256" key="3">
    <source>
        <dbReference type="ARBA" id="ARBA00023242"/>
    </source>
</evidence>
<feature type="compositionally biased region" description="Acidic residues" evidence="5">
    <location>
        <begin position="177"/>
        <end position="188"/>
    </location>
</feature>
<dbReference type="PROSITE" id="PS50102">
    <property type="entry name" value="RRM"/>
    <property type="match status" value="1"/>
</dbReference>
<dbReference type="GO" id="GO:0003729">
    <property type="term" value="F:mRNA binding"/>
    <property type="evidence" value="ECO:0007669"/>
    <property type="project" value="TreeGrafter"/>
</dbReference>
<feature type="region of interest" description="Disordered" evidence="5">
    <location>
        <begin position="717"/>
        <end position="755"/>
    </location>
</feature>
<feature type="compositionally biased region" description="Polar residues" evidence="5">
    <location>
        <begin position="203"/>
        <end position="215"/>
    </location>
</feature>
<dbReference type="OrthoDB" id="435402at2759"/>
<feature type="compositionally biased region" description="Polar residues" evidence="5">
    <location>
        <begin position="717"/>
        <end position="737"/>
    </location>
</feature>
<dbReference type="InterPro" id="IPR012677">
    <property type="entry name" value="Nucleotide-bd_a/b_plait_sf"/>
</dbReference>
<dbReference type="GO" id="GO:0006396">
    <property type="term" value="P:RNA processing"/>
    <property type="evidence" value="ECO:0007669"/>
    <property type="project" value="InterPro"/>
</dbReference>
<feature type="compositionally biased region" description="Low complexity" evidence="5">
    <location>
        <begin position="61"/>
        <end position="75"/>
    </location>
</feature>
<gene>
    <name evidence="8" type="primary">putative La-related protein 6</name>
    <name evidence="8" type="ORF">CLUMA_CG009704</name>
</gene>
<feature type="compositionally biased region" description="Acidic residues" evidence="5">
    <location>
        <begin position="79"/>
        <end position="92"/>
    </location>
</feature>
<feature type="domain" description="HTH La-type RNA-binding" evidence="7">
    <location>
        <begin position="257"/>
        <end position="349"/>
    </location>
</feature>
<feature type="region of interest" description="Disordered" evidence="5">
    <location>
        <begin position="1"/>
        <end position="27"/>
    </location>
</feature>
<dbReference type="InterPro" id="IPR034880">
    <property type="entry name" value="LARP6_RRM"/>
</dbReference>
<dbReference type="PRINTS" id="PR00302">
    <property type="entry name" value="LUPUSLA"/>
</dbReference>
<dbReference type="CDD" id="cd12289">
    <property type="entry name" value="RRM_LARP6"/>
    <property type="match status" value="1"/>
</dbReference>
<dbReference type="PANTHER" id="PTHR22792:SF140">
    <property type="entry name" value="ACHILLES, ISOFORM A"/>
    <property type="match status" value="1"/>
</dbReference>
<dbReference type="EMBL" id="CVRI01000043">
    <property type="protein sequence ID" value="CRK96282.1"/>
    <property type="molecule type" value="Genomic_DNA"/>
</dbReference>
<evidence type="ECO:0000256" key="2">
    <source>
        <dbReference type="ARBA" id="ARBA00022884"/>
    </source>
</evidence>
<dbReference type="FunFam" id="1.10.10.10:FF:000158">
    <property type="entry name" value="La ribonucleoprotein domain family member 7"/>
    <property type="match status" value="1"/>
</dbReference>
<name>A0A1J1I974_9DIPT</name>
<evidence type="ECO:0000256" key="4">
    <source>
        <dbReference type="PROSITE-ProRule" id="PRU00332"/>
    </source>
</evidence>
<protein>
    <submittedName>
        <fullName evidence="8">CLUMA_CG009704, isoform A</fullName>
    </submittedName>
</protein>